<organism evidence="7 8">
    <name type="scientific">Vitis vinifera</name>
    <name type="common">Grape</name>
    <dbReference type="NCBI Taxonomy" id="29760"/>
    <lineage>
        <taxon>Eukaryota</taxon>
        <taxon>Viridiplantae</taxon>
        <taxon>Streptophyta</taxon>
        <taxon>Embryophyta</taxon>
        <taxon>Tracheophyta</taxon>
        <taxon>Spermatophyta</taxon>
        <taxon>Magnoliopsida</taxon>
        <taxon>eudicotyledons</taxon>
        <taxon>Gunneridae</taxon>
        <taxon>Pentapetalae</taxon>
        <taxon>rosids</taxon>
        <taxon>Vitales</taxon>
        <taxon>Vitaceae</taxon>
        <taxon>Viteae</taxon>
        <taxon>Vitis</taxon>
    </lineage>
</organism>
<evidence type="ECO:0000256" key="5">
    <source>
        <dbReference type="ARBA" id="ARBA00022729"/>
    </source>
</evidence>
<dbReference type="EMBL" id="CP126659">
    <property type="protein sequence ID" value="WKA00440.1"/>
    <property type="molecule type" value="Genomic_DNA"/>
</dbReference>
<feature type="chain" id="PRO_5045000344" description="S-protein homolog" evidence="6">
    <location>
        <begin position="23"/>
        <end position="139"/>
    </location>
</feature>
<evidence type="ECO:0000256" key="3">
    <source>
        <dbReference type="ARBA" id="ARBA00022471"/>
    </source>
</evidence>
<dbReference type="PANTHER" id="PTHR31232:SF18">
    <property type="entry name" value="S-PROTEIN HOMOLOG"/>
    <property type="match status" value="1"/>
</dbReference>
<accession>A0ABY9CZ48</accession>
<keyword evidence="3 6" id="KW-0713">Self-incompatibility</keyword>
<feature type="signal peptide" evidence="6">
    <location>
        <begin position="1"/>
        <end position="22"/>
    </location>
</feature>
<keyword evidence="8" id="KW-1185">Reference proteome</keyword>
<comment type="similarity">
    <text evidence="2 6">Belongs to the plant self-incompatibility (S1) protein family.</text>
</comment>
<dbReference type="Pfam" id="PF05938">
    <property type="entry name" value="Self-incomp_S1"/>
    <property type="match status" value="1"/>
</dbReference>
<evidence type="ECO:0000256" key="4">
    <source>
        <dbReference type="ARBA" id="ARBA00022525"/>
    </source>
</evidence>
<evidence type="ECO:0000256" key="1">
    <source>
        <dbReference type="ARBA" id="ARBA00004613"/>
    </source>
</evidence>
<comment type="subcellular location">
    <subcellularLocation>
        <location evidence="1 6">Secreted</location>
    </subcellularLocation>
</comment>
<dbReference type="Proteomes" id="UP001227230">
    <property type="component" value="Chromosome 12"/>
</dbReference>
<sequence>MTNVVLLLSFVVTLSHIPILFADSLQDYREQGIVDWFNPKVTVQIKNSMDGGEHITFHCKSMDKNLGTHTLGPGQFFEWKFRPSIFGAATRFFCNIRWRRYSVDFDAWVSSSESSPCKMCLWDVTKDLIIGPDRYVHWK</sequence>
<evidence type="ECO:0000313" key="7">
    <source>
        <dbReference type="EMBL" id="WKA00440.1"/>
    </source>
</evidence>
<protein>
    <recommendedName>
        <fullName evidence="6">S-protein homolog</fullName>
    </recommendedName>
</protein>
<dbReference type="PANTHER" id="PTHR31232">
    <property type="match status" value="1"/>
</dbReference>
<keyword evidence="5 6" id="KW-0732">Signal</keyword>
<dbReference type="InterPro" id="IPR010264">
    <property type="entry name" value="Self-incomp_S1"/>
</dbReference>
<proteinExistence type="inferred from homology"/>
<evidence type="ECO:0000256" key="2">
    <source>
        <dbReference type="ARBA" id="ARBA00005581"/>
    </source>
</evidence>
<name>A0ABY9CZ48_VITVI</name>
<reference evidence="7 8" key="1">
    <citation type="journal article" date="2023" name="Hortic Res">
        <title>The complete reference genome for grapevine (Vitis vinifera L.) genetics and breeding.</title>
        <authorList>
            <person name="Shi X."/>
            <person name="Cao S."/>
            <person name="Wang X."/>
            <person name="Huang S."/>
            <person name="Wang Y."/>
            <person name="Liu Z."/>
            <person name="Liu W."/>
            <person name="Leng X."/>
            <person name="Peng Y."/>
            <person name="Wang N."/>
            <person name="Wang Y."/>
            <person name="Ma Z."/>
            <person name="Xu X."/>
            <person name="Zhang F."/>
            <person name="Xue H."/>
            <person name="Zhong H."/>
            <person name="Wang Y."/>
            <person name="Zhang K."/>
            <person name="Velt A."/>
            <person name="Avia K."/>
            <person name="Holtgrawe D."/>
            <person name="Grimplet J."/>
            <person name="Matus J.T."/>
            <person name="Ware D."/>
            <person name="Wu X."/>
            <person name="Wang H."/>
            <person name="Liu C."/>
            <person name="Fang Y."/>
            <person name="Rustenholz C."/>
            <person name="Cheng Z."/>
            <person name="Xiao H."/>
            <person name="Zhou Y."/>
        </authorList>
    </citation>
    <scope>NUCLEOTIDE SEQUENCE [LARGE SCALE GENOMIC DNA]</scope>
    <source>
        <strain evidence="8">cv. Pinot noir / PN40024</strain>
        <tissue evidence="7">Leaf</tissue>
    </source>
</reference>
<keyword evidence="4 6" id="KW-0964">Secreted</keyword>
<gene>
    <name evidence="7" type="ORF">VitviT2T_018794</name>
</gene>
<evidence type="ECO:0000313" key="8">
    <source>
        <dbReference type="Proteomes" id="UP001227230"/>
    </source>
</evidence>
<evidence type="ECO:0000256" key="6">
    <source>
        <dbReference type="RuleBase" id="RU367044"/>
    </source>
</evidence>